<evidence type="ECO:0000313" key="2">
    <source>
        <dbReference type="Proteomes" id="UP000005801"/>
    </source>
</evidence>
<comment type="caution">
    <text evidence="1">The sequence shown here is derived from an EMBL/GenBank/DDBJ whole genome shotgun (WGS) entry which is preliminary data.</text>
</comment>
<sequence length="504" mass="55639">MKIGAVLNKVYDRDVGWRPASGGIKPVHVANGLIRAIQGGQYDVSLLHEFVVWWTKGRKPDPKKTYEVLASSHTELYAAFDHPRADFERTRRYVEGLLRADRALFPSKDKSSFSLTHGRMVTADMNDRKLGVFGAALLGDPDEEDSLAAAIRAAAVVDAPRDPLSALTWPLLSESPARKIRAGDAEAIKRALKRRHNSEFVTTIQEAASCLATHERGQGNSMRTLQRAVQFVCVATIAHAQALAAGGRLERRAPALMTLAGHRRSDVAVASERSLDFIYGSFEQWLAKRLAGLIAKGQALADDMDPAPSGTTDLRRVKPFLVGIDSAKSKQGSPSDQEIKQRMNYFKQARQQLGPKAKPADVLARALVASYCREYESGGPKQFLRGLGCKVGLFYPHFQGATRSKRVRPSVPVIDMLVRACVEHGDAVPLDEFLERLWRRFGLIVGGRRDETWDDAGVLANRGLPVDIPALLENTERLVDELTVMGLARRYADDVTFVGDSYER</sequence>
<dbReference type="EMBL" id="ABCS01000040">
    <property type="protein sequence ID" value="EDM77788.1"/>
    <property type="molecule type" value="Genomic_DNA"/>
</dbReference>
<reference evidence="1 2" key="1">
    <citation type="submission" date="2007-06" db="EMBL/GenBank/DDBJ databases">
        <authorList>
            <person name="Shimkets L."/>
            <person name="Ferriera S."/>
            <person name="Johnson J."/>
            <person name="Kravitz S."/>
            <person name="Beeson K."/>
            <person name="Sutton G."/>
            <person name="Rogers Y.-H."/>
            <person name="Friedman R."/>
            <person name="Frazier M."/>
            <person name="Venter J.C."/>
        </authorList>
    </citation>
    <scope>NUCLEOTIDE SEQUENCE [LARGE SCALE GENOMIC DNA]</scope>
    <source>
        <strain evidence="1 2">SIR-1</strain>
    </source>
</reference>
<protein>
    <submittedName>
        <fullName evidence="1">Uncharacterized protein</fullName>
    </submittedName>
</protein>
<dbReference type="eggNOG" id="ENOG50333D6">
    <property type="taxonomic scope" value="Bacteria"/>
</dbReference>
<proteinExistence type="predicted"/>
<dbReference type="OrthoDB" id="5169556at2"/>
<dbReference type="STRING" id="391625.PPSIR1_38439"/>
<dbReference type="Proteomes" id="UP000005801">
    <property type="component" value="Unassembled WGS sequence"/>
</dbReference>
<evidence type="ECO:0000313" key="1">
    <source>
        <dbReference type="EMBL" id="EDM77788.1"/>
    </source>
</evidence>
<name>A6G8L1_9BACT</name>
<keyword evidence="2" id="KW-1185">Reference proteome</keyword>
<gene>
    <name evidence="1" type="ORF">PPSIR1_38439</name>
</gene>
<dbReference type="RefSeq" id="WP_006973056.1">
    <property type="nucleotide sequence ID" value="NZ_ABCS01000040.1"/>
</dbReference>
<organism evidence="1 2">
    <name type="scientific">Plesiocystis pacifica SIR-1</name>
    <dbReference type="NCBI Taxonomy" id="391625"/>
    <lineage>
        <taxon>Bacteria</taxon>
        <taxon>Pseudomonadati</taxon>
        <taxon>Myxococcota</taxon>
        <taxon>Polyangia</taxon>
        <taxon>Nannocystales</taxon>
        <taxon>Nannocystaceae</taxon>
        <taxon>Plesiocystis</taxon>
    </lineage>
</organism>
<dbReference type="AlphaFoldDB" id="A6G8L1"/>
<accession>A6G8L1</accession>